<protein>
    <submittedName>
        <fullName evidence="2">Uncharacterized protein</fullName>
    </submittedName>
</protein>
<feature type="non-terminal residue" evidence="2">
    <location>
        <position position="1"/>
    </location>
</feature>
<reference evidence="2" key="1">
    <citation type="submission" date="2020-02" db="EMBL/GenBank/DDBJ databases">
        <authorList>
            <person name="Meier V. D."/>
        </authorList>
    </citation>
    <scope>NUCLEOTIDE SEQUENCE</scope>
    <source>
        <strain evidence="2">AVDCRST_MAG56</strain>
    </source>
</reference>
<name>A0A6J4KX02_9SPHI</name>
<evidence type="ECO:0000256" key="1">
    <source>
        <dbReference type="SAM" id="MobiDB-lite"/>
    </source>
</evidence>
<feature type="non-terminal residue" evidence="2">
    <location>
        <position position="133"/>
    </location>
</feature>
<organism evidence="2">
    <name type="scientific">uncultured Cytophagales bacterium</name>
    <dbReference type="NCBI Taxonomy" id="158755"/>
    <lineage>
        <taxon>Bacteria</taxon>
        <taxon>Pseudomonadati</taxon>
        <taxon>Bacteroidota</taxon>
        <taxon>Sphingobacteriia</taxon>
        <taxon>Sphingobacteriales</taxon>
        <taxon>environmental samples</taxon>
    </lineage>
</organism>
<accession>A0A6J4KX02</accession>
<gene>
    <name evidence="2" type="ORF">AVDCRST_MAG56-6710</name>
</gene>
<proteinExistence type="predicted"/>
<dbReference type="EMBL" id="CADCTQ010000554">
    <property type="protein sequence ID" value="CAA9317334.1"/>
    <property type="molecule type" value="Genomic_DNA"/>
</dbReference>
<dbReference type="AlphaFoldDB" id="A0A6J4KX02"/>
<evidence type="ECO:0000313" key="2">
    <source>
        <dbReference type="EMBL" id="CAA9317334.1"/>
    </source>
</evidence>
<sequence>EVVPVGEGSRKAGLHAGRVNRFAVGAFGHDPVLAELKLAAHGQGLETFAVELHERAAVLALDGEFHLVAHAQGHVFHQEHLHGGGAFDAQQAEGDLGGAEGDPPLGKGHFHGHERVHPGSLGGEGHVLDGNDV</sequence>
<feature type="region of interest" description="Disordered" evidence="1">
    <location>
        <begin position="84"/>
        <end position="133"/>
    </location>
</feature>